<organism evidence="2 3">
    <name type="scientific">Corynebacterium phage Poushou</name>
    <dbReference type="NCBI Taxonomy" id="2015851"/>
    <lineage>
        <taxon>Viruses</taxon>
        <taxon>Duplodnaviria</taxon>
        <taxon>Heunggongvirae</taxon>
        <taxon>Uroviricota</taxon>
        <taxon>Caudoviricetes</taxon>
        <taxon>Poushouvirus</taxon>
        <taxon>Poushouvirus Poushou</taxon>
    </lineage>
</organism>
<protein>
    <submittedName>
        <fullName evidence="2">Minor tail protein</fullName>
    </submittedName>
</protein>
<reference evidence="2" key="1">
    <citation type="submission" date="2017-06" db="EMBL/GenBank/DDBJ databases">
        <authorList>
            <person name="Guerrero Bustamante C.A."/>
            <person name="Bowman C.A."/>
            <person name="Russell D.A."/>
            <person name="Pope W.A."/>
            <person name="Jacobs-Sera D."/>
            <person name="Hatfull G.F."/>
        </authorList>
    </citation>
    <scope>NUCLEOTIDE SEQUENCE [LARGE SCALE GENOMIC DNA]</scope>
</reference>
<proteinExistence type="predicted"/>
<dbReference type="RefSeq" id="YP_009626531.1">
    <property type="nucleotide sequence ID" value="NC_042139.2"/>
</dbReference>
<name>A0A220NQQ5_9CAUD</name>
<accession>A0A220NQQ5</accession>
<dbReference type="KEGG" id="vg:40104345"/>
<sequence length="554" mass="61675">MTTPTIDNSVFVRLDEIWENGQETRDARNRARRAKPRIRLWDGDWKFVGTIHGAIEGKFQWKLNDTGEGTIKIPTGIWISTWIRDAPKRKARNIHVTMDKDGARWGGRLKRSELVKDSDGKTYMLLTFLHDFEELKHIYCWPNPFLPAAVQFPRSFVLAGPTAWVLKMMLHVNLLRLNGNLWALPDDPLDLKQWGAAFDQSQWPIVVAPGALIGDSSPWTVVSSRMKLWSDVAAPGLADAQLSVECRRWLEGDPPPWEGANLRSGTLVVDIVDKSGWWSPEGTSRWGSVWTGLVRSVQSVVGEVDVRETVIDEPVEVPEYRDKDWLGTNPHAPYVIYREGHLTGVKSSDFSWDPATSVQEIAGGHSMPGVNEGISAAVQLAGNYLGTMVMVPGAGEIADTFLSPIYSDTILAWMTIKSLQRAEAAGWSRYQEHFAQGADRGYTLSALVALRQGFWETRERFSHKLEINDGAPWFIGDKGHGHFFIGDRIGGAIKNLPSGEIVVEQVTDLTYAFDRSSRGWSATCGDPTSQHSPLEIILSEVKGLSAVIHDLGLV</sequence>
<evidence type="ECO:0000313" key="3">
    <source>
        <dbReference type="Proteomes" id="UP000226097"/>
    </source>
</evidence>
<dbReference type="OrthoDB" id="1419at10239"/>
<evidence type="ECO:0000313" key="2">
    <source>
        <dbReference type="EMBL" id="ASJ78978.1"/>
    </source>
</evidence>
<dbReference type="GeneID" id="40104345"/>
<keyword evidence="3" id="KW-1185">Reference proteome</keyword>
<dbReference type="Pfam" id="PF14594">
    <property type="entry name" value="Sipho_Gp37"/>
    <property type="match status" value="1"/>
</dbReference>
<dbReference type="Proteomes" id="UP000226097">
    <property type="component" value="Segment"/>
</dbReference>
<dbReference type="EMBL" id="MF197383">
    <property type="protein sequence ID" value="ASJ78978.1"/>
    <property type="molecule type" value="Genomic_DNA"/>
</dbReference>
<feature type="domain" description="Gp28/Gp37-like" evidence="1">
    <location>
        <begin position="38"/>
        <end position="526"/>
    </location>
</feature>
<dbReference type="InterPro" id="IPR029432">
    <property type="entry name" value="Gp28/Gp37-like_dom"/>
</dbReference>
<evidence type="ECO:0000259" key="1">
    <source>
        <dbReference type="Pfam" id="PF14594"/>
    </source>
</evidence>
<gene>
    <name evidence="2" type="primary">19</name>
    <name evidence="2" type="ORF">PBI_POUSHOU_19</name>
</gene>